<evidence type="ECO:0000256" key="6">
    <source>
        <dbReference type="ARBA" id="ARBA00023065"/>
    </source>
</evidence>
<dbReference type="InterPro" id="IPR006808">
    <property type="entry name" value="ATP_synth_F0_gsu_mt"/>
</dbReference>
<comment type="caution">
    <text evidence="10">The sequence shown here is derived from an EMBL/GenBank/DDBJ whole genome shotgun (WGS) entry which is preliminary data.</text>
</comment>
<dbReference type="GO" id="GO:0031966">
    <property type="term" value="C:mitochondrial membrane"/>
    <property type="evidence" value="ECO:0007669"/>
    <property type="project" value="UniProtKB-SubCell"/>
</dbReference>
<accession>A0A4Y7TCN0</accession>
<name>A0A4Y7TCN0_COPMI</name>
<keyword evidence="3" id="KW-0813">Transport</keyword>
<keyword evidence="11" id="KW-1185">Reference proteome</keyword>
<dbReference type="GO" id="GO:0015986">
    <property type="term" value="P:proton motive force-driven ATP synthesis"/>
    <property type="evidence" value="ECO:0007669"/>
    <property type="project" value="InterPro"/>
</dbReference>
<protein>
    <submittedName>
        <fullName evidence="10">Uncharacterized protein</fullName>
    </submittedName>
</protein>
<sequence length="99" mass="10802">MLGSYKSPLVYNLSVAREVLKQIYHAERLAPPNFAAVREAYAQIWTSVSSPAALRSFASSGQVAQVGVYGLQAYGVFKIGEIIGRRSLIGYDVPVAHHH</sequence>
<keyword evidence="8" id="KW-0472">Membrane</keyword>
<evidence type="ECO:0000256" key="8">
    <source>
        <dbReference type="ARBA" id="ARBA00023136"/>
    </source>
</evidence>
<proteinExistence type="inferred from homology"/>
<keyword evidence="4" id="KW-0138">CF(0)</keyword>
<evidence type="ECO:0000313" key="10">
    <source>
        <dbReference type="EMBL" id="TEB31714.1"/>
    </source>
</evidence>
<dbReference type="GO" id="GO:0045259">
    <property type="term" value="C:proton-transporting ATP synthase complex"/>
    <property type="evidence" value="ECO:0007669"/>
    <property type="project" value="UniProtKB-KW"/>
</dbReference>
<dbReference type="STRING" id="71717.A0A4Y7TCN0"/>
<dbReference type="AlphaFoldDB" id="A0A4Y7TCN0"/>
<keyword evidence="9" id="KW-0066">ATP synthesis</keyword>
<evidence type="ECO:0000313" key="11">
    <source>
        <dbReference type="Proteomes" id="UP000298030"/>
    </source>
</evidence>
<evidence type="ECO:0000256" key="9">
    <source>
        <dbReference type="ARBA" id="ARBA00023310"/>
    </source>
</evidence>
<reference evidence="10 11" key="1">
    <citation type="journal article" date="2019" name="Nat. Ecol. Evol.">
        <title>Megaphylogeny resolves global patterns of mushroom evolution.</title>
        <authorList>
            <person name="Varga T."/>
            <person name="Krizsan K."/>
            <person name="Foldi C."/>
            <person name="Dima B."/>
            <person name="Sanchez-Garcia M."/>
            <person name="Sanchez-Ramirez S."/>
            <person name="Szollosi G.J."/>
            <person name="Szarkandi J.G."/>
            <person name="Papp V."/>
            <person name="Albert L."/>
            <person name="Andreopoulos W."/>
            <person name="Angelini C."/>
            <person name="Antonin V."/>
            <person name="Barry K.W."/>
            <person name="Bougher N.L."/>
            <person name="Buchanan P."/>
            <person name="Buyck B."/>
            <person name="Bense V."/>
            <person name="Catcheside P."/>
            <person name="Chovatia M."/>
            <person name="Cooper J."/>
            <person name="Damon W."/>
            <person name="Desjardin D."/>
            <person name="Finy P."/>
            <person name="Geml J."/>
            <person name="Haridas S."/>
            <person name="Hughes K."/>
            <person name="Justo A."/>
            <person name="Karasinski D."/>
            <person name="Kautmanova I."/>
            <person name="Kiss B."/>
            <person name="Kocsube S."/>
            <person name="Kotiranta H."/>
            <person name="LaButti K.M."/>
            <person name="Lechner B.E."/>
            <person name="Liimatainen K."/>
            <person name="Lipzen A."/>
            <person name="Lukacs Z."/>
            <person name="Mihaltcheva S."/>
            <person name="Morgado L.N."/>
            <person name="Niskanen T."/>
            <person name="Noordeloos M.E."/>
            <person name="Ohm R.A."/>
            <person name="Ortiz-Santana B."/>
            <person name="Ovrebo C."/>
            <person name="Racz N."/>
            <person name="Riley R."/>
            <person name="Savchenko A."/>
            <person name="Shiryaev A."/>
            <person name="Soop K."/>
            <person name="Spirin V."/>
            <person name="Szebenyi C."/>
            <person name="Tomsovsky M."/>
            <person name="Tulloss R.E."/>
            <person name="Uehling J."/>
            <person name="Grigoriev I.V."/>
            <person name="Vagvolgyi C."/>
            <person name="Papp T."/>
            <person name="Martin F.M."/>
            <person name="Miettinen O."/>
            <person name="Hibbett D.S."/>
            <person name="Nagy L.G."/>
        </authorList>
    </citation>
    <scope>NUCLEOTIDE SEQUENCE [LARGE SCALE GENOMIC DNA]</scope>
    <source>
        <strain evidence="10 11">FP101781</strain>
    </source>
</reference>
<evidence type="ECO:0000256" key="3">
    <source>
        <dbReference type="ARBA" id="ARBA00022448"/>
    </source>
</evidence>
<comment type="subcellular location">
    <subcellularLocation>
        <location evidence="1">Mitochondrion membrane</location>
    </subcellularLocation>
</comment>
<evidence type="ECO:0000256" key="4">
    <source>
        <dbReference type="ARBA" id="ARBA00022547"/>
    </source>
</evidence>
<evidence type="ECO:0000256" key="2">
    <source>
        <dbReference type="ARBA" id="ARBA00005699"/>
    </source>
</evidence>
<gene>
    <name evidence="10" type="ORF">FA13DRAFT_1732596</name>
</gene>
<evidence type="ECO:0000256" key="1">
    <source>
        <dbReference type="ARBA" id="ARBA00004325"/>
    </source>
</evidence>
<keyword evidence="5" id="KW-0375">Hydrogen ion transport</keyword>
<keyword evidence="6" id="KW-0406">Ion transport</keyword>
<dbReference type="Pfam" id="PF04718">
    <property type="entry name" value="ATP-synt_G"/>
    <property type="match status" value="1"/>
</dbReference>
<dbReference type="Proteomes" id="UP000298030">
    <property type="component" value="Unassembled WGS sequence"/>
</dbReference>
<dbReference type="EMBL" id="QPFP01000018">
    <property type="protein sequence ID" value="TEB31714.1"/>
    <property type="molecule type" value="Genomic_DNA"/>
</dbReference>
<dbReference type="OrthoDB" id="437at2759"/>
<dbReference type="GO" id="GO:0015078">
    <property type="term" value="F:proton transmembrane transporter activity"/>
    <property type="evidence" value="ECO:0007669"/>
    <property type="project" value="InterPro"/>
</dbReference>
<keyword evidence="7" id="KW-0496">Mitochondrion</keyword>
<evidence type="ECO:0000256" key="5">
    <source>
        <dbReference type="ARBA" id="ARBA00022781"/>
    </source>
</evidence>
<evidence type="ECO:0000256" key="7">
    <source>
        <dbReference type="ARBA" id="ARBA00023128"/>
    </source>
</evidence>
<comment type="similarity">
    <text evidence="2">Belongs to the ATPase g subunit family.</text>
</comment>
<organism evidence="10 11">
    <name type="scientific">Coprinellus micaceus</name>
    <name type="common">Glistening ink-cap mushroom</name>
    <name type="synonym">Coprinus micaceus</name>
    <dbReference type="NCBI Taxonomy" id="71717"/>
    <lineage>
        <taxon>Eukaryota</taxon>
        <taxon>Fungi</taxon>
        <taxon>Dikarya</taxon>
        <taxon>Basidiomycota</taxon>
        <taxon>Agaricomycotina</taxon>
        <taxon>Agaricomycetes</taxon>
        <taxon>Agaricomycetidae</taxon>
        <taxon>Agaricales</taxon>
        <taxon>Agaricineae</taxon>
        <taxon>Psathyrellaceae</taxon>
        <taxon>Coprinellus</taxon>
    </lineage>
</organism>